<dbReference type="EMBL" id="JAKUDL010000006">
    <property type="protein sequence ID" value="MCH4295891.1"/>
    <property type="molecule type" value="Genomic_DNA"/>
</dbReference>
<feature type="compositionally biased region" description="Basic and acidic residues" evidence="1">
    <location>
        <begin position="86"/>
        <end position="97"/>
    </location>
</feature>
<proteinExistence type="predicted"/>
<evidence type="ECO:0000256" key="1">
    <source>
        <dbReference type="SAM" id="MobiDB-lite"/>
    </source>
</evidence>
<organism evidence="3 4">
    <name type="scientific">Shewanella zhuhaiensis</name>
    <dbReference type="NCBI Taxonomy" id="2919576"/>
    <lineage>
        <taxon>Bacteria</taxon>
        <taxon>Pseudomonadati</taxon>
        <taxon>Pseudomonadota</taxon>
        <taxon>Gammaproteobacteria</taxon>
        <taxon>Alteromonadales</taxon>
        <taxon>Shewanellaceae</taxon>
        <taxon>Shewanella</taxon>
    </lineage>
</organism>
<dbReference type="Proteomes" id="UP001297581">
    <property type="component" value="Unassembled WGS sequence"/>
</dbReference>
<dbReference type="AlphaFoldDB" id="A0AAJ1BJL4"/>
<dbReference type="InterPro" id="IPR016987">
    <property type="entry name" value="UCP023238"/>
</dbReference>
<dbReference type="RefSeq" id="WP_240592001.1">
    <property type="nucleotide sequence ID" value="NZ_JAKUDL010000006.1"/>
</dbReference>
<feature type="chain" id="PRO_5042511536" evidence="2">
    <location>
        <begin position="19"/>
        <end position="168"/>
    </location>
</feature>
<name>A0AAJ1BJL4_9GAMM</name>
<evidence type="ECO:0000313" key="3">
    <source>
        <dbReference type="EMBL" id="MCH4295891.1"/>
    </source>
</evidence>
<protein>
    <submittedName>
        <fullName evidence="3">Uncharacterized protein</fullName>
    </submittedName>
</protein>
<gene>
    <name evidence="3" type="ORF">MJ923_16415</name>
</gene>
<feature type="region of interest" description="Disordered" evidence="1">
    <location>
        <begin position="69"/>
        <end position="97"/>
    </location>
</feature>
<evidence type="ECO:0000256" key="2">
    <source>
        <dbReference type="SAM" id="SignalP"/>
    </source>
</evidence>
<dbReference type="PIRSF" id="PIRSF032038">
    <property type="entry name" value="UCP023238"/>
    <property type="match status" value="1"/>
</dbReference>
<reference evidence="3 4" key="1">
    <citation type="submission" date="2022-02" db="EMBL/GenBank/DDBJ databases">
        <title>The genome sequence of Shewanella sp. 3B26.</title>
        <authorList>
            <person name="Du J."/>
        </authorList>
    </citation>
    <scope>NUCLEOTIDE SEQUENCE [LARGE SCALE GENOMIC DNA]</scope>
    <source>
        <strain evidence="3 4">3B26</strain>
    </source>
</reference>
<feature type="compositionally biased region" description="Low complexity" evidence="1">
    <location>
        <begin position="69"/>
        <end position="81"/>
    </location>
</feature>
<keyword evidence="4" id="KW-1185">Reference proteome</keyword>
<accession>A0AAJ1BJL4</accession>
<comment type="caution">
    <text evidence="3">The sequence shown here is derived from an EMBL/GenBank/DDBJ whole genome shotgun (WGS) entry which is preliminary data.</text>
</comment>
<keyword evidence="2" id="KW-0732">Signal</keyword>
<feature type="signal peptide" evidence="2">
    <location>
        <begin position="1"/>
        <end position="18"/>
    </location>
</feature>
<sequence length="168" mass="18188">MRSLWFLALGLTTLPAMASVEQQLAHCATISDKLDRLICYDKLAETAARAPVADAAPVLVPAAAVAAAPATPAAPVSKPAPTMEDSFGKTKKSEEEPDRIDLEIASVDKDQYGNLKISFTNGQVWKQTDSRRYKLSSGEKVFIEKGALSSFYLGSDSRNSTIRVKRIN</sequence>
<evidence type="ECO:0000313" key="4">
    <source>
        <dbReference type="Proteomes" id="UP001297581"/>
    </source>
</evidence>